<dbReference type="PANTHER" id="PTHR21527">
    <property type="entry name" value="NUCLEOPORIN NUP35"/>
    <property type="match status" value="1"/>
</dbReference>
<dbReference type="GO" id="GO:0044615">
    <property type="term" value="C:nuclear pore nuclear basket"/>
    <property type="evidence" value="ECO:0007669"/>
    <property type="project" value="TreeGrafter"/>
</dbReference>
<evidence type="ECO:0000256" key="4">
    <source>
        <dbReference type="ARBA" id="ARBA00022816"/>
    </source>
</evidence>
<evidence type="ECO:0000256" key="10">
    <source>
        <dbReference type="SAM" id="MobiDB-lite"/>
    </source>
</evidence>
<comment type="subcellular location">
    <subcellularLocation>
        <location evidence="1 9">Nucleus</location>
        <location evidence="1 9">Nuclear pore complex</location>
    </subcellularLocation>
</comment>
<comment type="similarity">
    <text evidence="2 9">Belongs to the Nup35 family.</text>
</comment>
<keyword evidence="8 9" id="KW-0539">Nucleus</keyword>
<dbReference type="FunCoup" id="B4JL90">
    <property type="interactions" value="1699"/>
</dbReference>
<dbReference type="EMBL" id="CH916370">
    <property type="protein sequence ID" value="EDW00343.1"/>
    <property type="molecule type" value="Genomic_DNA"/>
</dbReference>
<dbReference type="CDD" id="cd12441">
    <property type="entry name" value="RRM_Nup53_like"/>
    <property type="match status" value="1"/>
</dbReference>
<evidence type="ECO:0000256" key="6">
    <source>
        <dbReference type="ARBA" id="ARBA00023010"/>
    </source>
</evidence>
<name>B4JL90_DROGR</name>
<dbReference type="InterPro" id="IPR007846">
    <property type="entry name" value="RRM_NUP35_dom"/>
</dbReference>
<dbReference type="PROSITE" id="PS51472">
    <property type="entry name" value="RRM_NUP35"/>
    <property type="match status" value="1"/>
</dbReference>
<dbReference type="OrthoDB" id="3365060at2759"/>
<accession>B4JL90</accession>
<dbReference type="PANTHER" id="PTHR21527:SF6">
    <property type="entry name" value="NUCLEOPORIN NUP35"/>
    <property type="match status" value="1"/>
</dbReference>
<dbReference type="InterPro" id="IPR035979">
    <property type="entry name" value="RBD_domain_sf"/>
</dbReference>
<dbReference type="InterPro" id="IPR012677">
    <property type="entry name" value="Nucleotide-bd_a/b_plait_sf"/>
</dbReference>
<keyword evidence="13" id="KW-1185">Reference proteome</keyword>
<feature type="domain" description="RRM Nup35-type" evidence="11">
    <location>
        <begin position="196"/>
        <end position="277"/>
    </location>
</feature>
<dbReference type="GO" id="GO:0051028">
    <property type="term" value="P:mRNA transport"/>
    <property type="evidence" value="ECO:0007669"/>
    <property type="project" value="UniProtKB-UniRule"/>
</dbReference>
<evidence type="ECO:0000313" key="12">
    <source>
        <dbReference type="EMBL" id="EDW00343.1"/>
    </source>
</evidence>
<dbReference type="SUPFAM" id="SSF54928">
    <property type="entry name" value="RNA-binding domain, RBD"/>
    <property type="match status" value="1"/>
</dbReference>
<dbReference type="FunFam" id="3.30.70.330:FF:000095">
    <property type="entry name" value="Putative Nucleoporin NUP53"/>
    <property type="match status" value="1"/>
</dbReference>
<dbReference type="Proteomes" id="UP000001070">
    <property type="component" value="Unassembled WGS sequence"/>
</dbReference>
<evidence type="ECO:0000256" key="5">
    <source>
        <dbReference type="ARBA" id="ARBA00022927"/>
    </source>
</evidence>
<dbReference type="HOGENOM" id="CLU_056189_0_0_1"/>
<keyword evidence="4 9" id="KW-0509">mRNA transport</keyword>
<dbReference type="GO" id="GO:0003676">
    <property type="term" value="F:nucleic acid binding"/>
    <property type="evidence" value="ECO:0007669"/>
    <property type="project" value="InterPro"/>
</dbReference>
<dbReference type="KEGG" id="dgr:6564759"/>
<dbReference type="GO" id="GO:0006607">
    <property type="term" value="P:NLS-bearing protein import into nucleus"/>
    <property type="evidence" value="ECO:0007669"/>
    <property type="project" value="TreeGrafter"/>
</dbReference>
<reference evidence="12 13" key="1">
    <citation type="journal article" date="2007" name="Nature">
        <title>Evolution of genes and genomes on the Drosophila phylogeny.</title>
        <authorList>
            <consortium name="Drosophila 12 Genomes Consortium"/>
            <person name="Clark A.G."/>
            <person name="Eisen M.B."/>
            <person name="Smith D.R."/>
            <person name="Bergman C.M."/>
            <person name="Oliver B."/>
            <person name="Markow T.A."/>
            <person name="Kaufman T.C."/>
            <person name="Kellis M."/>
            <person name="Gelbart W."/>
            <person name="Iyer V.N."/>
            <person name="Pollard D.A."/>
            <person name="Sackton T.B."/>
            <person name="Larracuente A.M."/>
            <person name="Singh N.D."/>
            <person name="Abad J.P."/>
            <person name="Abt D.N."/>
            <person name="Adryan B."/>
            <person name="Aguade M."/>
            <person name="Akashi H."/>
            <person name="Anderson W.W."/>
            <person name="Aquadro C.F."/>
            <person name="Ardell D.H."/>
            <person name="Arguello R."/>
            <person name="Artieri C.G."/>
            <person name="Barbash D.A."/>
            <person name="Barker D."/>
            <person name="Barsanti P."/>
            <person name="Batterham P."/>
            <person name="Batzoglou S."/>
            <person name="Begun D."/>
            <person name="Bhutkar A."/>
            <person name="Blanco E."/>
            <person name="Bosak S.A."/>
            <person name="Bradley R.K."/>
            <person name="Brand A.D."/>
            <person name="Brent M.R."/>
            <person name="Brooks A.N."/>
            <person name="Brown R.H."/>
            <person name="Butlin R.K."/>
            <person name="Caggese C."/>
            <person name="Calvi B.R."/>
            <person name="Bernardo de Carvalho A."/>
            <person name="Caspi A."/>
            <person name="Castrezana S."/>
            <person name="Celniker S.E."/>
            <person name="Chang J.L."/>
            <person name="Chapple C."/>
            <person name="Chatterji S."/>
            <person name="Chinwalla A."/>
            <person name="Civetta A."/>
            <person name="Clifton S.W."/>
            <person name="Comeron J.M."/>
            <person name="Costello J.C."/>
            <person name="Coyne J.A."/>
            <person name="Daub J."/>
            <person name="David R.G."/>
            <person name="Delcher A.L."/>
            <person name="Delehaunty K."/>
            <person name="Do C.B."/>
            <person name="Ebling H."/>
            <person name="Edwards K."/>
            <person name="Eickbush T."/>
            <person name="Evans J.D."/>
            <person name="Filipski A."/>
            <person name="Findeiss S."/>
            <person name="Freyhult E."/>
            <person name="Fulton L."/>
            <person name="Fulton R."/>
            <person name="Garcia A.C."/>
            <person name="Gardiner A."/>
            <person name="Garfield D.A."/>
            <person name="Garvin B.E."/>
            <person name="Gibson G."/>
            <person name="Gilbert D."/>
            <person name="Gnerre S."/>
            <person name="Godfrey J."/>
            <person name="Good R."/>
            <person name="Gotea V."/>
            <person name="Gravely B."/>
            <person name="Greenberg A.J."/>
            <person name="Griffiths-Jones S."/>
            <person name="Gross S."/>
            <person name="Guigo R."/>
            <person name="Gustafson E.A."/>
            <person name="Haerty W."/>
            <person name="Hahn M.W."/>
            <person name="Halligan D.L."/>
            <person name="Halpern A.L."/>
            <person name="Halter G.M."/>
            <person name="Han M.V."/>
            <person name="Heger A."/>
            <person name="Hillier L."/>
            <person name="Hinrichs A.S."/>
            <person name="Holmes I."/>
            <person name="Hoskins R.A."/>
            <person name="Hubisz M.J."/>
            <person name="Hultmark D."/>
            <person name="Huntley M.A."/>
            <person name="Jaffe D.B."/>
            <person name="Jagadeeshan S."/>
            <person name="Jeck W.R."/>
            <person name="Johnson J."/>
            <person name="Jones C.D."/>
            <person name="Jordan W.C."/>
            <person name="Karpen G.H."/>
            <person name="Kataoka E."/>
            <person name="Keightley P.D."/>
            <person name="Kheradpour P."/>
            <person name="Kirkness E.F."/>
            <person name="Koerich L.B."/>
            <person name="Kristiansen K."/>
            <person name="Kudrna D."/>
            <person name="Kulathinal R.J."/>
            <person name="Kumar S."/>
            <person name="Kwok R."/>
            <person name="Lander E."/>
            <person name="Langley C.H."/>
            <person name="Lapoint R."/>
            <person name="Lazzaro B.P."/>
            <person name="Lee S.J."/>
            <person name="Levesque L."/>
            <person name="Li R."/>
            <person name="Lin C.F."/>
            <person name="Lin M.F."/>
            <person name="Lindblad-Toh K."/>
            <person name="Llopart A."/>
            <person name="Long M."/>
            <person name="Low L."/>
            <person name="Lozovsky E."/>
            <person name="Lu J."/>
            <person name="Luo M."/>
            <person name="Machado C.A."/>
            <person name="Makalowski W."/>
            <person name="Marzo M."/>
            <person name="Matsuda M."/>
            <person name="Matzkin L."/>
            <person name="McAllister B."/>
            <person name="McBride C.S."/>
            <person name="McKernan B."/>
            <person name="McKernan K."/>
            <person name="Mendez-Lago M."/>
            <person name="Minx P."/>
            <person name="Mollenhauer M.U."/>
            <person name="Montooth K."/>
            <person name="Mount S.M."/>
            <person name="Mu X."/>
            <person name="Myers E."/>
            <person name="Negre B."/>
            <person name="Newfeld S."/>
            <person name="Nielsen R."/>
            <person name="Noor M.A."/>
            <person name="O'Grady P."/>
            <person name="Pachter L."/>
            <person name="Papaceit M."/>
            <person name="Parisi M.J."/>
            <person name="Parisi M."/>
            <person name="Parts L."/>
            <person name="Pedersen J.S."/>
            <person name="Pesole G."/>
            <person name="Phillippy A.M."/>
            <person name="Ponting C.P."/>
            <person name="Pop M."/>
            <person name="Porcelli D."/>
            <person name="Powell J.R."/>
            <person name="Prohaska S."/>
            <person name="Pruitt K."/>
            <person name="Puig M."/>
            <person name="Quesneville H."/>
            <person name="Ram K.R."/>
            <person name="Rand D."/>
            <person name="Rasmussen M.D."/>
            <person name="Reed L.K."/>
            <person name="Reenan R."/>
            <person name="Reily A."/>
            <person name="Remington K.A."/>
            <person name="Rieger T.T."/>
            <person name="Ritchie M.G."/>
            <person name="Robin C."/>
            <person name="Rogers Y.H."/>
            <person name="Rohde C."/>
            <person name="Rozas J."/>
            <person name="Rubenfield M.J."/>
            <person name="Ruiz A."/>
            <person name="Russo S."/>
            <person name="Salzberg S.L."/>
            <person name="Sanchez-Gracia A."/>
            <person name="Saranga D.J."/>
            <person name="Sato H."/>
            <person name="Schaeffer S.W."/>
            <person name="Schatz M.C."/>
            <person name="Schlenke T."/>
            <person name="Schwartz R."/>
            <person name="Segarra C."/>
            <person name="Singh R.S."/>
            <person name="Sirot L."/>
            <person name="Sirota M."/>
            <person name="Sisneros N.B."/>
            <person name="Smith C.D."/>
            <person name="Smith T.F."/>
            <person name="Spieth J."/>
            <person name="Stage D.E."/>
            <person name="Stark A."/>
            <person name="Stephan W."/>
            <person name="Strausberg R.L."/>
            <person name="Strempel S."/>
            <person name="Sturgill D."/>
            <person name="Sutton G."/>
            <person name="Sutton G.G."/>
            <person name="Tao W."/>
            <person name="Teichmann S."/>
            <person name="Tobari Y.N."/>
            <person name="Tomimura Y."/>
            <person name="Tsolas J.M."/>
            <person name="Valente V.L."/>
            <person name="Venter E."/>
            <person name="Venter J.C."/>
            <person name="Vicario S."/>
            <person name="Vieira F.G."/>
            <person name="Vilella A.J."/>
            <person name="Villasante A."/>
            <person name="Walenz B."/>
            <person name="Wang J."/>
            <person name="Wasserman M."/>
            <person name="Watts T."/>
            <person name="Wilson D."/>
            <person name="Wilson R.K."/>
            <person name="Wing R.A."/>
            <person name="Wolfner M.F."/>
            <person name="Wong A."/>
            <person name="Wong G.K."/>
            <person name="Wu C.I."/>
            <person name="Wu G."/>
            <person name="Yamamoto D."/>
            <person name="Yang H.P."/>
            <person name="Yang S.P."/>
            <person name="Yorke J.A."/>
            <person name="Yoshida K."/>
            <person name="Zdobnov E."/>
            <person name="Zhang P."/>
            <person name="Zhang Y."/>
            <person name="Zimin A.V."/>
            <person name="Baldwin J."/>
            <person name="Abdouelleil A."/>
            <person name="Abdulkadir J."/>
            <person name="Abebe A."/>
            <person name="Abera B."/>
            <person name="Abreu J."/>
            <person name="Acer S.C."/>
            <person name="Aftuck L."/>
            <person name="Alexander A."/>
            <person name="An P."/>
            <person name="Anderson E."/>
            <person name="Anderson S."/>
            <person name="Arachi H."/>
            <person name="Azer M."/>
            <person name="Bachantsang P."/>
            <person name="Barry A."/>
            <person name="Bayul T."/>
            <person name="Berlin A."/>
            <person name="Bessette D."/>
            <person name="Bloom T."/>
            <person name="Blye J."/>
            <person name="Boguslavskiy L."/>
            <person name="Bonnet C."/>
            <person name="Boukhgalter B."/>
            <person name="Bourzgui I."/>
            <person name="Brown A."/>
            <person name="Cahill P."/>
            <person name="Channer S."/>
            <person name="Cheshatsang Y."/>
            <person name="Chuda L."/>
            <person name="Citroen M."/>
            <person name="Collymore A."/>
            <person name="Cooke P."/>
            <person name="Costello M."/>
            <person name="D'Aco K."/>
            <person name="Daza R."/>
            <person name="De Haan G."/>
            <person name="DeGray S."/>
            <person name="DeMaso C."/>
            <person name="Dhargay N."/>
            <person name="Dooley K."/>
            <person name="Dooley E."/>
            <person name="Doricent M."/>
            <person name="Dorje P."/>
            <person name="Dorjee K."/>
            <person name="Dupes A."/>
            <person name="Elong R."/>
            <person name="Falk J."/>
            <person name="Farina A."/>
            <person name="Faro S."/>
            <person name="Ferguson D."/>
            <person name="Fisher S."/>
            <person name="Foley C.D."/>
            <person name="Franke A."/>
            <person name="Friedrich D."/>
            <person name="Gadbois L."/>
            <person name="Gearin G."/>
            <person name="Gearin C.R."/>
            <person name="Giannoukos G."/>
            <person name="Goode T."/>
            <person name="Graham J."/>
            <person name="Grandbois E."/>
            <person name="Grewal S."/>
            <person name="Gyaltsen K."/>
            <person name="Hafez N."/>
            <person name="Hagos B."/>
            <person name="Hall J."/>
            <person name="Henson C."/>
            <person name="Hollinger A."/>
            <person name="Honan T."/>
            <person name="Huard M.D."/>
            <person name="Hughes L."/>
            <person name="Hurhula B."/>
            <person name="Husby M.E."/>
            <person name="Kamat A."/>
            <person name="Kanga B."/>
            <person name="Kashin S."/>
            <person name="Khazanovich D."/>
            <person name="Kisner P."/>
            <person name="Lance K."/>
            <person name="Lara M."/>
            <person name="Lee W."/>
            <person name="Lennon N."/>
            <person name="Letendre F."/>
            <person name="LeVine R."/>
            <person name="Lipovsky A."/>
            <person name="Liu X."/>
            <person name="Liu J."/>
            <person name="Liu S."/>
            <person name="Lokyitsang T."/>
            <person name="Lokyitsang Y."/>
            <person name="Lubonja R."/>
            <person name="Lui A."/>
            <person name="MacDonald P."/>
            <person name="Magnisalis V."/>
            <person name="Maru K."/>
            <person name="Matthews C."/>
            <person name="McCusker W."/>
            <person name="McDonough S."/>
            <person name="Mehta T."/>
            <person name="Meldrim J."/>
            <person name="Meneus L."/>
            <person name="Mihai O."/>
            <person name="Mihalev A."/>
            <person name="Mihova T."/>
            <person name="Mittelman R."/>
            <person name="Mlenga V."/>
            <person name="Montmayeur A."/>
            <person name="Mulrain L."/>
            <person name="Navidi A."/>
            <person name="Naylor J."/>
            <person name="Negash T."/>
            <person name="Nguyen T."/>
            <person name="Nguyen N."/>
            <person name="Nicol R."/>
            <person name="Norbu C."/>
            <person name="Norbu N."/>
            <person name="Novod N."/>
            <person name="O'Neill B."/>
            <person name="Osman S."/>
            <person name="Markiewicz E."/>
            <person name="Oyono O.L."/>
            <person name="Patti C."/>
            <person name="Phunkhang P."/>
            <person name="Pierre F."/>
            <person name="Priest M."/>
            <person name="Raghuraman S."/>
            <person name="Rege F."/>
            <person name="Reyes R."/>
            <person name="Rise C."/>
            <person name="Rogov P."/>
            <person name="Ross K."/>
            <person name="Ryan E."/>
            <person name="Settipalli S."/>
            <person name="Shea T."/>
            <person name="Sherpa N."/>
            <person name="Shi L."/>
            <person name="Shih D."/>
            <person name="Sparrow T."/>
            <person name="Spaulding J."/>
            <person name="Stalker J."/>
            <person name="Stange-Thomann N."/>
            <person name="Stavropoulos S."/>
            <person name="Stone C."/>
            <person name="Strader C."/>
            <person name="Tesfaye S."/>
            <person name="Thomson T."/>
            <person name="Thoulutsang Y."/>
            <person name="Thoulutsang D."/>
            <person name="Topham K."/>
            <person name="Topping I."/>
            <person name="Tsamla T."/>
            <person name="Vassiliev H."/>
            <person name="Vo A."/>
            <person name="Wangchuk T."/>
            <person name="Wangdi T."/>
            <person name="Weiand M."/>
            <person name="Wilkinson J."/>
            <person name="Wilson A."/>
            <person name="Yadav S."/>
            <person name="Young G."/>
            <person name="Yu Q."/>
            <person name="Zembek L."/>
            <person name="Zhong D."/>
            <person name="Zimmer A."/>
            <person name="Zwirko Z."/>
            <person name="Jaffe D.B."/>
            <person name="Alvarez P."/>
            <person name="Brockman W."/>
            <person name="Butler J."/>
            <person name="Chin C."/>
            <person name="Gnerre S."/>
            <person name="Grabherr M."/>
            <person name="Kleber M."/>
            <person name="Mauceli E."/>
            <person name="MacCallum I."/>
        </authorList>
    </citation>
    <scope>NUCLEOTIDE SEQUENCE [LARGE SCALE GENOMIC DNA]</scope>
    <source>
        <strain evidence="13">Tucson 15287-2541.00</strain>
    </source>
</reference>
<proteinExistence type="inferred from homology"/>
<evidence type="ECO:0000256" key="1">
    <source>
        <dbReference type="ARBA" id="ARBA00004567"/>
    </source>
</evidence>
<evidence type="ECO:0000313" key="13">
    <source>
        <dbReference type="Proteomes" id="UP000001070"/>
    </source>
</evidence>
<dbReference type="AlphaFoldDB" id="B4JL90"/>
<feature type="region of interest" description="Disordered" evidence="10">
    <location>
        <begin position="1"/>
        <end position="21"/>
    </location>
</feature>
<dbReference type="Gene3D" id="3.30.70.330">
    <property type="match status" value="1"/>
</dbReference>
<keyword evidence="3 9" id="KW-0813">Transport</keyword>
<dbReference type="PhylomeDB" id="B4JL90"/>
<evidence type="ECO:0000256" key="7">
    <source>
        <dbReference type="ARBA" id="ARBA00023132"/>
    </source>
</evidence>
<evidence type="ECO:0000259" key="11">
    <source>
        <dbReference type="PROSITE" id="PS51472"/>
    </source>
</evidence>
<dbReference type="GO" id="GO:0031965">
    <property type="term" value="C:nuclear membrane"/>
    <property type="evidence" value="ECO:0007669"/>
    <property type="project" value="InterPro"/>
</dbReference>
<dbReference type="OMA" id="SSYHTND"/>
<keyword evidence="6 9" id="KW-0811">Translocation</keyword>
<dbReference type="GO" id="GO:0006999">
    <property type="term" value="P:nuclear pore organization"/>
    <property type="evidence" value="ECO:0007669"/>
    <property type="project" value="TreeGrafter"/>
</dbReference>
<dbReference type="GO" id="GO:0005543">
    <property type="term" value="F:phospholipid binding"/>
    <property type="evidence" value="ECO:0007669"/>
    <property type="project" value="TreeGrafter"/>
</dbReference>
<protein>
    <recommendedName>
        <fullName evidence="9">Nucleoporin NUP53</fullName>
    </recommendedName>
</protein>
<feature type="compositionally biased region" description="Polar residues" evidence="10">
    <location>
        <begin position="8"/>
        <end position="19"/>
    </location>
</feature>
<evidence type="ECO:0000256" key="3">
    <source>
        <dbReference type="ARBA" id="ARBA00022448"/>
    </source>
</evidence>
<gene>
    <name evidence="12" type="primary">Dgri\GH11910</name>
    <name evidence="12" type="ORF">Dgri_GH11910</name>
</gene>
<dbReference type="GO" id="GO:0017056">
    <property type="term" value="F:structural constituent of nuclear pore"/>
    <property type="evidence" value="ECO:0007669"/>
    <property type="project" value="InterPro"/>
</dbReference>
<keyword evidence="5 9" id="KW-0653">Protein transport</keyword>
<dbReference type="InParanoid" id="B4JL90"/>
<dbReference type="PIRSF" id="PIRSF038119">
    <property type="entry name" value="Nucleoporin_NUP53"/>
    <property type="match status" value="1"/>
</dbReference>
<dbReference type="Pfam" id="PF05172">
    <property type="entry name" value="RRM_Nup35"/>
    <property type="match status" value="1"/>
</dbReference>
<keyword evidence="7 9" id="KW-0906">Nuclear pore complex</keyword>
<dbReference type="InterPro" id="IPR017389">
    <property type="entry name" value="Nucleoporin_NUP53"/>
</dbReference>
<dbReference type="eggNOG" id="KOG4285">
    <property type="taxonomic scope" value="Eukaryota"/>
</dbReference>
<evidence type="ECO:0000256" key="9">
    <source>
        <dbReference type="PIRNR" id="PIRNR038119"/>
    </source>
</evidence>
<sequence>MEPMTLGSPVSSPGSNQGQYLPPFLMCDGQTMTPHNNTLSPKLGRYSVSFATSPGSNTPQETSYSNPQAFNRSGLIANRSLFAGCSGGTPAGRTNNSHQAGPPTQGLFDTLRTEQVSTAAAGAATATTTPNMQQRNHLAMLQTSQLNSTNYSLNQSGHPPTTQLNDSYVSSAPNAVNASMRALCSPLGATMSPQARGAEFWVTIFGFSPGASSMILHHFAMCGTIEDVVNAPQNGNWMHVRFGSRIECGKALNYNQKIIASNVMVGVTRCTDDTIIDKGNARLLGAEGTPAPPYRPKVRPLAQESYNNAQYDSQVSPNRNNVPQKSSGLMNKAMDLFFGW</sequence>
<dbReference type="STRING" id="7222.B4JL90"/>
<dbReference type="SMR" id="B4JL90"/>
<evidence type="ECO:0000256" key="2">
    <source>
        <dbReference type="ARBA" id="ARBA00009454"/>
    </source>
</evidence>
<evidence type="ECO:0000256" key="8">
    <source>
        <dbReference type="ARBA" id="ARBA00023242"/>
    </source>
</evidence>
<comment type="function">
    <text evidence="9">Functions as a component of the nuclear pore complex (NPC).</text>
</comment>
<dbReference type="GO" id="GO:0044613">
    <property type="term" value="C:nuclear pore central transport channel"/>
    <property type="evidence" value="ECO:0007669"/>
    <property type="project" value="TreeGrafter"/>
</dbReference>
<organism evidence="13">
    <name type="scientific">Drosophila grimshawi</name>
    <name type="common">Hawaiian fruit fly</name>
    <name type="synonym">Idiomyia grimshawi</name>
    <dbReference type="NCBI Taxonomy" id="7222"/>
    <lineage>
        <taxon>Eukaryota</taxon>
        <taxon>Metazoa</taxon>
        <taxon>Ecdysozoa</taxon>
        <taxon>Arthropoda</taxon>
        <taxon>Hexapoda</taxon>
        <taxon>Insecta</taxon>
        <taxon>Pterygota</taxon>
        <taxon>Neoptera</taxon>
        <taxon>Endopterygota</taxon>
        <taxon>Diptera</taxon>
        <taxon>Brachycera</taxon>
        <taxon>Muscomorpha</taxon>
        <taxon>Ephydroidea</taxon>
        <taxon>Drosophilidae</taxon>
        <taxon>Drosophila</taxon>
        <taxon>Hawaiian Drosophila</taxon>
    </lineage>
</organism>